<dbReference type="InterPro" id="IPR011047">
    <property type="entry name" value="Quinoprotein_ADH-like_sf"/>
</dbReference>
<evidence type="ECO:0000313" key="2">
    <source>
        <dbReference type="EMBL" id="KAF0736440.1"/>
    </source>
</evidence>
<dbReference type="Proteomes" id="UP000481153">
    <property type="component" value="Unassembled WGS sequence"/>
</dbReference>
<dbReference type="InterPro" id="IPR015943">
    <property type="entry name" value="WD40/YVTN_repeat-like_dom_sf"/>
</dbReference>
<proteinExistence type="predicted"/>
<evidence type="ECO:0000256" key="1">
    <source>
        <dbReference type="SAM" id="SignalP"/>
    </source>
</evidence>
<reference evidence="2 3" key="1">
    <citation type="submission" date="2019-07" db="EMBL/GenBank/DDBJ databases">
        <title>Genomics analysis of Aphanomyces spp. identifies a new class of oomycete effector associated with host adaptation.</title>
        <authorList>
            <person name="Gaulin E."/>
        </authorList>
    </citation>
    <scope>NUCLEOTIDE SEQUENCE [LARGE SCALE GENOMIC DNA]</scope>
    <source>
        <strain evidence="2 3">ATCC 201684</strain>
    </source>
</reference>
<dbReference type="SUPFAM" id="SSF50998">
    <property type="entry name" value="Quinoprotein alcohol dehydrogenase-like"/>
    <property type="match status" value="1"/>
</dbReference>
<feature type="chain" id="PRO_5026251793" evidence="1">
    <location>
        <begin position="18"/>
        <end position="525"/>
    </location>
</feature>
<comment type="caution">
    <text evidence="2">The sequence shown here is derived from an EMBL/GenBank/DDBJ whole genome shotgun (WGS) entry which is preliminary data.</text>
</comment>
<evidence type="ECO:0000313" key="3">
    <source>
        <dbReference type="Proteomes" id="UP000481153"/>
    </source>
</evidence>
<sequence>MMRGVVACLAWIRLAAAAGSTVDLHAILDAEIEAVESVIALHRRKLSLLERQSTNSTTMSFVSWKPMAPPQPGFESIVVERANHVFSGDVVAIQYLSWQVQTPGRRRKLGHVDMDLIEFFVTATAKGRLGFYDPRTFALMWELQTNLTSSIASIHHLADTASSRCVLALATSDGTVAVFSMLIYQDGRLRVGELPRPRASIERPLCSLRPSIRSLPSFRNVWLPLTATRSSPKGLHLDVTLLFELPTHEPSTVLLLQANYDVHVVVGGTWSGHLAIYNRNGECVVHRHLAHPIRAMAGLLGGSFVYTAGKNVAIMHAPKWDQPVQICPGSVHDIVSLARDLHKTSTVYAGTTAGTVLVFRLYRSSGAQSSVCSVQHQAAVESNVNSSQHVVLSSTKRFFAGVLGQTLVAYEWMDGGQTWRQLFESPTPPNTLAWMIKGTTHDAGLVTVTSSTNGSLAVVVYECLMEPDKASYDISGVRAPLMVIFAGGFIVWQKYRKKTKAGHHVDEEEILRLARHLERQENSRG</sequence>
<name>A0A6G0X8T1_9STRA</name>
<feature type="signal peptide" evidence="1">
    <location>
        <begin position="1"/>
        <end position="17"/>
    </location>
</feature>
<organism evidence="2 3">
    <name type="scientific">Aphanomyces euteiches</name>
    <dbReference type="NCBI Taxonomy" id="100861"/>
    <lineage>
        <taxon>Eukaryota</taxon>
        <taxon>Sar</taxon>
        <taxon>Stramenopiles</taxon>
        <taxon>Oomycota</taxon>
        <taxon>Saprolegniomycetes</taxon>
        <taxon>Saprolegniales</taxon>
        <taxon>Verrucalvaceae</taxon>
        <taxon>Aphanomyces</taxon>
    </lineage>
</organism>
<dbReference type="EMBL" id="VJMJ01000089">
    <property type="protein sequence ID" value="KAF0736440.1"/>
    <property type="molecule type" value="Genomic_DNA"/>
</dbReference>
<dbReference type="VEuPathDB" id="FungiDB:AeMF1_000928"/>
<accession>A0A6G0X8T1</accession>
<gene>
    <name evidence="2" type="ORF">Ae201684_007457</name>
</gene>
<protein>
    <submittedName>
        <fullName evidence="2">Uncharacterized protein</fullName>
    </submittedName>
</protein>
<keyword evidence="1" id="KW-0732">Signal</keyword>
<dbReference type="Gene3D" id="2.130.10.10">
    <property type="entry name" value="YVTN repeat-like/Quinoprotein amine dehydrogenase"/>
    <property type="match status" value="1"/>
</dbReference>
<dbReference type="AlphaFoldDB" id="A0A6G0X8T1"/>
<keyword evidence="3" id="KW-1185">Reference proteome</keyword>